<name>A0AA97P8A1_PYRO3</name>
<dbReference type="Proteomes" id="UP000011086">
    <property type="component" value="Unassembled WGS sequence"/>
</dbReference>
<reference evidence="1" key="1">
    <citation type="journal article" date="2012" name="PLoS Genet.">
        <title>Comparative analysis of the genomes of two field isolates of the rice blast fungus Magnaporthe oryzae.</title>
        <authorList>
            <person name="Xue M."/>
            <person name="Yang J."/>
            <person name="Li Z."/>
            <person name="Hu S."/>
            <person name="Yao N."/>
            <person name="Dean R.A."/>
            <person name="Zhao W."/>
            <person name="Shen M."/>
            <person name="Zhang H."/>
            <person name="Li C."/>
            <person name="Liu L."/>
            <person name="Cao L."/>
            <person name="Xu X."/>
            <person name="Xing Y."/>
            <person name="Hsiang T."/>
            <person name="Zhang Z."/>
            <person name="Xu J.R."/>
            <person name="Peng Y.L."/>
        </authorList>
    </citation>
    <scope>NUCLEOTIDE SEQUENCE</scope>
    <source>
        <strain evidence="1">Y34</strain>
    </source>
</reference>
<protein>
    <submittedName>
        <fullName evidence="1">Uncharacterized protein</fullName>
    </submittedName>
</protein>
<accession>A0AA97P8A1</accession>
<evidence type="ECO:0000313" key="1">
    <source>
        <dbReference type="EMBL" id="ELQ43798.1"/>
    </source>
</evidence>
<proteinExistence type="predicted"/>
<sequence length="184" mass="20836">AQCRDYINVLAVSADDDDDGANDWMGARVRDVEDFALATFEALRRRHDRAFESLEVGCRLDVGVKEAVDGGGGGLFVNELTRWYGATYFSNDALALPKTRICARFARAFADWVRSGGFREAQEWPEELGDLDHFWSCPSLGEVLELSIQRHTLSWGSRWQLPSRPCQCVSANYLDICERRREPV</sequence>
<gene>
    <name evidence="1" type="ORF">OOU_Y34scaffold00126g1</name>
</gene>
<dbReference type="EMBL" id="JH793916">
    <property type="protein sequence ID" value="ELQ43798.1"/>
    <property type="molecule type" value="Genomic_DNA"/>
</dbReference>
<feature type="non-terminal residue" evidence="1">
    <location>
        <position position="1"/>
    </location>
</feature>
<dbReference type="AlphaFoldDB" id="A0AA97P8A1"/>
<organism evidence="1">
    <name type="scientific">Pyricularia oryzae (strain Y34)</name>
    <name type="common">Rice blast fungus</name>
    <name type="synonym">Magnaporthe oryzae</name>
    <dbReference type="NCBI Taxonomy" id="1143189"/>
    <lineage>
        <taxon>Eukaryota</taxon>
        <taxon>Fungi</taxon>
        <taxon>Dikarya</taxon>
        <taxon>Ascomycota</taxon>
        <taxon>Pezizomycotina</taxon>
        <taxon>Sordariomycetes</taxon>
        <taxon>Sordariomycetidae</taxon>
        <taxon>Magnaporthales</taxon>
        <taxon>Pyriculariaceae</taxon>
        <taxon>Pyricularia</taxon>
    </lineage>
</organism>